<evidence type="ECO:0000256" key="1">
    <source>
        <dbReference type="ARBA" id="ARBA00004240"/>
    </source>
</evidence>
<dbReference type="InterPro" id="IPR002347">
    <property type="entry name" value="SDR_fam"/>
</dbReference>
<dbReference type="GO" id="GO:0030148">
    <property type="term" value="P:sphingolipid biosynthetic process"/>
    <property type="evidence" value="ECO:0007669"/>
    <property type="project" value="InterPro"/>
</dbReference>
<dbReference type="PANTHER" id="PTHR43550:SF3">
    <property type="entry name" value="3-KETODIHYDROSPHINGOSINE REDUCTASE"/>
    <property type="match status" value="1"/>
</dbReference>
<keyword evidence="7" id="KW-0560">Oxidoreductase</keyword>
<evidence type="ECO:0000313" key="13">
    <source>
        <dbReference type="Proteomes" id="UP001194580"/>
    </source>
</evidence>
<dbReference type="Pfam" id="PF00106">
    <property type="entry name" value="adh_short"/>
    <property type="match status" value="1"/>
</dbReference>
<dbReference type="FunFam" id="3.40.50.720:FF:000468">
    <property type="entry name" value="Short-chain dehydrogenase, putative"/>
    <property type="match status" value="1"/>
</dbReference>
<dbReference type="GO" id="GO:0005789">
    <property type="term" value="C:endoplasmic reticulum membrane"/>
    <property type="evidence" value="ECO:0007669"/>
    <property type="project" value="TreeGrafter"/>
</dbReference>
<evidence type="ECO:0000256" key="8">
    <source>
        <dbReference type="ARBA" id="ARBA00023098"/>
    </source>
</evidence>
<dbReference type="Gene3D" id="3.40.50.720">
    <property type="entry name" value="NAD(P)-binding Rossmann-like Domain"/>
    <property type="match status" value="1"/>
</dbReference>
<accession>A0AAD4DGP6</accession>
<keyword evidence="5" id="KW-0521">NADP</keyword>
<name>A0AAD4DGP6_9FUNG</name>
<comment type="pathway">
    <text evidence="2">Lipid metabolism; sphingolipid metabolism.</text>
</comment>
<comment type="function">
    <text evidence="10">Catalyzes the reduction of 3'-oxosphinganine (3-ketodihydrosphingosine/KDS) to sphinganine (dihydrosphingosine/DHS), the second step of de novo sphingolipid biosynthesis.</text>
</comment>
<evidence type="ECO:0000256" key="10">
    <source>
        <dbReference type="ARBA" id="ARBA00044737"/>
    </source>
</evidence>
<evidence type="ECO:0000256" key="6">
    <source>
        <dbReference type="ARBA" id="ARBA00022919"/>
    </source>
</evidence>
<dbReference type="PRINTS" id="PR00081">
    <property type="entry name" value="GDHRDH"/>
</dbReference>
<evidence type="ECO:0000256" key="2">
    <source>
        <dbReference type="ARBA" id="ARBA00004760"/>
    </source>
</evidence>
<dbReference type="PANTHER" id="PTHR43550">
    <property type="entry name" value="3-KETODIHYDROSPHINGOSINE REDUCTASE"/>
    <property type="match status" value="1"/>
</dbReference>
<sequence length="352" mass="38694">MVWSPADLLWSLTNRAQLTAFESVCANLFILLSLSPLITPIHNLIRGNQFNPEGKHVYLTGGSVGLGRAVAIELAKQGAHITIIARKEGPLKETVELMKEAAAARKGAKGEQKFHYVSADLTDREQAIRALDEASTLHGGRVPDIVMTCAGTSIPRFFTEAPIEDFEWQMKVNYFGTLYTVHEAYKRMVETGVKGKIVMTSSTLGLVGLVGYTSYCPSKYALRGLAESLRNESHLHGITTQIYYPGTMFSPGYETENLTKPLLTREIEGSSGLTPDDAAKGMLKQLRKGYFAVTTDFDTSFLRVASKGVTPYGNIGWDYILGLIAPIGATSFLWEADGKVRKYGKKNLKKEL</sequence>
<evidence type="ECO:0000256" key="3">
    <source>
        <dbReference type="ARBA" id="ARBA00004991"/>
    </source>
</evidence>
<dbReference type="SUPFAM" id="SSF51735">
    <property type="entry name" value="NAD(P)-binding Rossmann-fold domains"/>
    <property type="match status" value="1"/>
</dbReference>
<keyword evidence="6" id="KW-0746">Sphingolipid metabolism</keyword>
<dbReference type="EMBL" id="JAAAIL010000282">
    <property type="protein sequence ID" value="KAG0277361.1"/>
    <property type="molecule type" value="Genomic_DNA"/>
</dbReference>
<keyword evidence="8" id="KW-0443">Lipid metabolism</keyword>
<evidence type="ECO:0000256" key="11">
    <source>
        <dbReference type="ARBA" id="ARBA00048930"/>
    </source>
</evidence>
<dbReference type="InterPro" id="IPR036291">
    <property type="entry name" value="NAD(P)-bd_dom_sf"/>
</dbReference>
<evidence type="ECO:0000313" key="12">
    <source>
        <dbReference type="EMBL" id="KAG0277361.1"/>
    </source>
</evidence>
<keyword evidence="4" id="KW-0256">Endoplasmic reticulum</keyword>
<evidence type="ECO:0000256" key="4">
    <source>
        <dbReference type="ARBA" id="ARBA00022824"/>
    </source>
</evidence>
<dbReference type="GO" id="GO:0006666">
    <property type="term" value="P:3-keto-sphinganine metabolic process"/>
    <property type="evidence" value="ECO:0007669"/>
    <property type="project" value="InterPro"/>
</dbReference>
<reference evidence="12" key="1">
    <citation type="journal article" date="2020" name="Fungal Divers.">
        <title>Resolving the Mortierellaceae phylogeny through synthesis of multi-gene phylogenetics and phylogenomics.</title>
        <authorList>
            <person name="Vandepol N."/>
            <person name="Liber J."/>
            <person name="Desiro A."/>
            <person name="Na H."/>
            <person name="Kennedy M."/>
            <person name="Barry K."/>
            <person name="Grigoriev I.V."/>
            <person name="Miller A.N."/>
            <person name="O'Donnell K."/>
            <person name="Stajich J.E."/>
            <person name="Bonito G."/>
        </authorList>
    </citation>
    <scope>NUCLEOTIDE SEQUENCE</scope>
    <source>
        <strain evidence="12">NRRL 28262</strain>
    </source>
</reference>
<dbReference type="InterPro" id="IPR045022">
    <property type="entry name" value="KDSR-like"/>
</dbReference>
<keyword evidence="13" id="KW-1185">Reference proteome</keyword>
<evidence type="ECO:0000256" key="7">
    <source>
        <dbReference type="ARBA" id="ARBA00023002"/>
    </source>
</evidence>
<dbReference type="EC" id="1.1.1.102" evidence="9"/>
<gene>
    <name evidence="12" type="primary">TSC10</name>
    <name evidence="12" type="ORF">BGZ95_006081</name>
</gene>
<evidence type="ECO:0000256" key="5">
    <source>
        <dbReference type="ARBA" id="ARBA00022857"/>
    </source>
</evidence>
<dbReference type="GO" id="GO:0047560">
    <property type="term" value="F:3-dehydrosphinganine reductase activity"/>
    <property type="evidence" value="ECO:0007669"/>
    <property type="project" value="UniProtKB-EC"/>
</dbReference>
<comment type="subcellular location">
    <subcellularLocation>
        <location evidence="1">Endoplasmic reticulum</location>
    </subcellularLocation>
</comment>
<dbReference type="CDD" id="cd08939">
    <property type="entry name" value="KDSR-like_SDR_c"/>
    <property type="match status" value="1"/>
</dbReference>
<organism evidence="12 13">
    <name type="scientific">Linnemannia exigua</name>
    <dbReference type="NCBI Taxonomy" id="604196"/>
    <lineage>
        <taxon>Eukaryota</taxon>
        <taxon>Fungi</taxon>
        <taxon>Fungi incertae sedis</taxon>
        <taxon>Mucoromycota</taxon>
        <taxon>Mortierellomycotina</taxon>
        <taxon>Mortierellomycetes</taxon>
        <taxon>Mortierellales</taxon>
        <taxon>Mortierellaceae</taxon>
        <taxon>Linnemannia</taxon>
    </lineage>
</organism>
<comment type="catalytic activity">
    <reaction evidence="11">
        <text>sphinganine + NADP(+) = 3-oxosphinganine + NADPH + H(+)</text>
        <dbReference type="Rhea" id="RHEA:22640"/>
        <dbReference type="ChEBI" id="CHEBI:15378"/>
        <dbReference type="ChEBI" id="CHEBI:57783"/>
        <dbReference type="ChEBI" id="CHEBI:57817"/>
        <dbReference type="ChEBI" id="CHEBI:58299"/>
        <dbReference type="ChEBI" id="CHEBI:58349"/>
        <dbReference type="EC" id="1.1.1.102"/>
    </reaction>
    <physiologicalReaction direction="right-to-left" evidence="11">
        <dbReference type="Rhea" id="RHEA:22642"/>
    </physiologicalReaction>
</comment>
<dbReference type="Proteomes" id="UP001194580">
    <property type="component" value="Unassembled WGS sequence"/>
</dbReference>
<protein>
    <recommendedName>
        <fullName evidence="9">3-dehydrosphinganine reductase</fullName>
        <ecNumber evidence="9">1.1.1.102</ecNumber>
    </recommendedName>
</protein>
<comment type="caution">
    <text evidence="12">The sequence shown here is derived from an EMBL/GenBank/DDBJ whole genome shotgun (WGS) entry which is preliminary data.</text>
</comment>
<comment type="pathway">
    <text evidence="3">Sphingolipid metabolism.</text>
</comment>
<dbReference type="AlphaFoldDB" id="A0AAD4DGP6"/>
<proteinExistence type="predicted"/>
<evidence type="ECO:0000256" key="9">
    <source>
        <dbReference type="ARBA" id="ARBA00026112"/>
    </source>
</evidence>